<reference evidence="2 3" key="1">
    <citation type="journal article" date="2019" name="Nat. Ecol. Evol.">
        <title>Megaphylogeny resolves global patterns of mushroom evolution.</title>
        <authorList>
            <person name="Varga T."/>
            <person name="Krizsan K."/>
            <person name="Foldi C."/>
            <person name="Dima B."/>
            <person name="Sanchez-Garcia M."/>
            <person name="Sanchez-Ramirez S."/>
            <person name="Szollosi G.J."/>
            <person name="Szarkandi J.G."/>
            <person name="Papp V."/>
            <person name="Albert L."/>
            <person name="Andreopoulos W."/>
            <person name="Angelini C."/>
            <person name="Antonin V."/>
            <person name="Barry K.W."/>
            <person name="Bougher N.L."/>
            <person name="Buchanan P."/>
            <person name="Buyck B."/>
            <person name="Bense V."/>
            <person name="Catcheside P."/>
            <person name="Chovatia M."/>
            <person name="Cooper J."/>
            <person name="Damon W."/>
            <person name="Desjardin D."/>
            <person name="Finy P."/>
            <person name="Geml J."/>
            <person name="Haridas S."/>
            <person name="Hughes K."/>
            <person name="Justo A."/>
            <person name="Karasinski D."/>
            <person name="Kautmanova I."/>
            <person name="Kiss B."/>
            <person name="Kocsube S."/>
            <person name="Kotiranta H."/>
            <person name="LaButti K.M."/>
            <person name="Lechner B.E."/>
            <person name="Liimatainen K."/>
            <person name="Lipzen A."/>
            <person name="Lukacs Z."/>
            <person name="Mihaltcheva S."/>
            <person name="Morgado L.N."/>
            <person name="Niskanen T."/>
            <person name="Noordeloos M.E."/>
            <person name="Ohm R.A."/>
            <person name="Ortiz-Santana B."/>
            <person name="Ovrebo C."/>
            <person name="Racz N."/>
            <person name="Riley R."/>
            <person name="Savchenko A."/>
            <person name="Shiryaev A."/>
            <person name="Soop K."/>
            <person name="Spirin V."/>
            <person name="Szebenyi C."/>
            <person name="Tomsovsky M."/>
            <person name="Tulloss R.E."/>
            <person name="Uehling J."/>
            <person name="Grigoriev I.V."/>
            <person name="Vagvolgyi C."/>
            <person name="Papp T."/>
            <person name="Martin F.M."/>
            <person name="Miettinen O."/>
            <person name="Hibbett D.S."/>
            <person name="Nagy L.G."/>
        </authorList>
    </citation>
    <scope>NUCLEOTIDE SEQUENCE [LARGE SCALE GENOMIC DNA]</scope>
    <source>
        <strain evidence="2 3">OMC1185</strain>
    </source>
</reference>
<dbReference type="SUPFAM" id="SSF81383">
    <property type="entry name" value="F-box domain"/>
    <property type="match status" value="1"/>
</dbReference>
<dbReference type="Gene3D" id="2.130.10.10">
    <property type="entry name" value="YVTN repeat-like/Quinoprotein amine dehydrogenase"/>
    <property type="match status" value="1"/>
</dbReference>
<dbReference type="Proteomes" id="UP000305948">
    <property type="component" value="Unassembled WGS sequence"/>
</dbReference>
<dbReference type="InterPro" id="IPR036047">
    <property type="entry name" value="F-box-like_dom_sf"/>
</dbReference>
<dbReference type="SUPFAM" id="SSF50978">
    <property type="entry name" value="WD40 repeat-like"/>
    <property type="match status" value="1"/>
</dbReference>
<dbReference type="EMBL" id="ML213509">
    <property type="protein sequence ID" value="TFK52600.1"/>
    <property type="molecule type" value="Genomic_DNA"/>
</dbReference>
<dbReference type="CDD" id="cd09917">
    <property type="entry name" value="F-box_SF"/>
    <property type="match status" value="1"/>
</dbReference>
<dbReference type="OrthoDB" id="1259151at2759"/>
<sequence>MSAFQTLPSDILVVVMQYLRVQDLAVLSRTSKALHAIVSEFGWTDHLRLNPRRCLSLSKALDIWDPRKQVRYHTLADRAWARSEFVARPLQRPWYGKLQPLLAINSSRLIVAAGNSLYSFAFKAPRSAELAPAIHFECKYTFSLEADLRGDVTGIAFIPDGGLGRTLYVGFEDGRLEHVLLPELQSGQREALIGTDSRHLQYVDWEVIESISASDELLLSLSSAGNAKLFRLDPSAPATEISSFNTEVRSWTSYLSAKSPTAYAAIGTSSSTPLVLHSITNSELSTTPWAVLHQSSKVGEQSRSSAVYGICTAPSSSPWGASEQIIVSGWYDGKVRVHDLRSSSRVTGAPSGQPAPLSPVMSFYDPWSFEPIYTLDCGGGSSSHIAAGSARHSVVAFWDVRAAARGWSVHAPGNDSSPVYSLILEGTRLFGANQSRSFIYDFGPGVTQSTYPHLPPDRNERDGLQHKKDWDGVGYYVTKYPHSRGEIS</sequence>
<protein>
    <recommendedName>
        <fullName evidence="1">F-box domain-containing protein</fullName>
    </recommendedName>
</protein>
<accession>A0A5C3N592</accession>
<evidence type="ECO:0000259" key="1">
    <source>
        <dbReference type="PROSITE" id="PS50181"/>
    </source>
</evidence>
<dbReference type="Pfam" id="PF12937">
    <property type="entry name" value="F-box-like"/>
    <property type="match status" value="1"/>
</dbReference>
<dbReference type="InterPro" id="IPR001810">
    <property type="entry name" value="F-box_dom"/>
</dbReference>
<keyword evidence="3" id="KW-1185">Reference proteome</keyword>
<dbReference type="InterPro" id="IPR015943">
    <property type="entry name" value="WD40/YVTN_repeat-like_dom_sf"/>
</dbReference>
<proteinExistence type="predicted"/>
<evidence type="ECO:0000313" key="3">
    <source>
        <dbReference type="Proteomes" id="UP000305948"/>
    </source>
</evidence>
<evidence type="ECO:0000313" key="2">
    <source>
        <dbReference type="EMBL" id="TFK52600.1"/>
    </source>
</evidence>
<gene>
    <name evidence="2" type="ORF">OE88DRAFT_1807484</name>
</gene>
<dbReference type="InterPro" id="IPR036322">
    <property type="entry name" value="WD40_repeat_dom_sf"/>
</dbReference>
<dbReference type="AlphaFoldDB" id="A0A5C3N592"/>
<dbReference type="PROSITE" id="PS50181">
    <property type="entry name" value="FBOX"/>
    <property type="match status" value="1"/>
</dbReference>
<feature type="domain" description="F-box" evidence="1">
    <location>
        <begin position="1"/>
        <end position="46"/>
    </location>
</feature>
<name>A0A5C3N592_9AGAM</name>
<organism evidence="2 3">
    <name type="scientific">Heliocybe sulcata</name>
    <dbReference type="NCBI Taxonomy" id="5364"/>
    <lineage>
        <taxon>Eukaryota</taxon>
        <taxon>Fungi</taxon>
        <taxon>Dikarya</taxon>
        <taxon>Basidiomycota</taxon>
        <taxon>Agaricomycotina</taxon>
        <taxon>Agaricomycetes</taxon>
        <taxon>Gloeophyllales</taxon>
        <taxon>Gloeophyllaceae</taxon>
        <taxon>Heliocybe</taxon>
    </lineage>
</organism>